<dbReference type="Proteomes" id="UP001321542">
    <property type="component" value="Chromosome"/>
</dbReference>
<keyword evidence="3" id="KW-1185">Reference proteome</keyword>
<evidence type="ECO:0000313" key="2">
    <source>
        <dbReference type="EMBL" id="BBC34296.1"/>
    </source>
</evidence>
<dbReference type="EMBL" id="AP018448">
    <property type="protein sequence ID" value="BBC34296.1"/>
    <property type="molecule type" value="Genomic_DNA"/>
</dbReference>
<dbReference type="RefSeq" id="WP_286254180.1">
    <property type="nucleotide sequence ID" value="NZ_AP018448.1"/>
</dbReference>
<evidence type="ECO:0008006" key="4">
    <source>
        <dbReference type="Google" id="ProtNLM"/>
    </source>
</evidence>
<protein>
    <recommendedName>
        <fullName evidence="4">Regulatory protein</fullName>
    </recommendedName>
</protein>
<feature type="compositionally biased region" description="Pro residues" evidence="1">
    <location>
        <begin position="1"/>
        <end position="12"/>
    </location>
</feature>
<proteinExistence type="predicted"/>
<organism evidence="2 3">
    <name type="scientific">Streptomyces graminofaciens</name>
    <dbReference type="NCBI Taxonomy" id="68212"/>
    <lineage>
        <taxon>Bacteria</taxon>
        <taxon>Bacillati</taxon>
        <taxon>Actinomycetota</taxon>
        <taxon>Actinomycetes</taxon>
        <taxon>Kitasatosporales</taxon>
        <taxon>Streptomycetaceae</taxon>
        <taxon>Streptomyces</taxon>
    </lineage>
</organism>
<sequence length="62" mass="6871">MPPQPQPQPQPQPHAENGRGLLLLDGLAREWGVGRGSPHGHPAPDKRVWFELRDANWTGCGR</sequence>
<reference evidence="2 3" key="1">
    <citation type="journal article" date="2010" name="ChemBioChem">
        <title>Cloning and characterization of the biosynthetic gene cluster of 16-membered macrolide antibiotic FD-891: involvement of a dual functional cytochrome P450 monooxygenase catalyzing epoxidation and hydroxylation.</title>
        <authorList>
            <person name="Kudo F."/>
            <person name="Motegi A."/>
            <person name="Mizoue K."/>
            <person name="Eguchi T."/>
        </authorList>
    </citation>
    <scope>NUCLEOTIDE SEQUENCE [LARGE SCALE GENOMIC DNA]</scope>
    <source>
        <strain evidence="2 3">A-8890</strain>
    </source>
</reference>
<evidence type="ECO:0000256" key="1">
    <source>
        <dbReference type="SAM" id="MobiDB-lite"/>
    </source>
</evidence>
<accession>A0ABM7FDU3</accession>
<gene>
    <name evidence="2" type="ORF">SGFS_055900</name>
</gene>
<feature type="region of interest" description="Disordered" evidence="1">
    <location>
        <begin position="1"/>
        <end position="20"/>
    </location>
</feature>
<dbReference type="Gene3D" id="3.30.565.10">
    <property type="entry name" value="Histidine kinase-like ATPase, C-terminal domain"/>
    <property type="match status" value="1"/>
</dbReference>
<name>A0ABM7FDU3_9ACTN</name>
<reference evidence="2 3" key="2">
    <citation type="journal article" date="2023" name="ChemBioChem">
        <title>Acyltransferase Domain Exchange between Two Independent Type I Polyketide Synthases in the Same Producer Strain of Macrolide Antibiotics.</title>
        <authorList>
            <person name="Kudo F."/>
            <person name="Kishikawa K."/>
            <person name="Tsuboi K."/>
            <person name="Kido T."/>
            <person name="Usui T."/>
            <person name="Hashimoto J."/>
            <person name="Shin-Ya K."/>
            <person name="Miyanaga A."/>
            <person name="Eguchi T."/>
        </authorList>
    </citation>
    <scope>NUCLEOTIDE SEQUENCE [LARGE SCALE GENOMIC DNA]</scope>
    <source>
        <strain evidence="2 3">A-8890</strain>
    </source>
</reference>
<evidence type="ECO:0000313" key="3">
    <source>
        <dbReference type="Proteomes" id="UP001321542"/>
    </source>
</evidence>
<dbReference type="InterPro" id="IPR036890">
    <property type="entry name" value="HATPase_C_sf"/>
</dbReference>